<dbReference type="AlphaFoldDB" id="A0A813KPA7"/>
<keyword evidence="3" id="KW-0813">Transport</keyword>
<protein>
    <submittedName>
        <fullName evidence="12">Uncharacterized protein</fullName>
    </submittedName>
</protein>
<evidence type="ECO:0000256" key="7">
    <source>
        <dbReference type="ARBA" id="ARBA00023136"/>
    </source>
</evidence>
<comment type="caution">
    <text evidence="12">The sequence shown here is derived from an EMBL/GenBank/DDBJ whole genome shotgun (WGS) entry which is preliminary data.</text>
</comment>
<dbReference type="InterPro" id="IPR059116">
    <property type="entry name" value="P2X_receptor"/>
</dbReference>
<proteinExistence type="inferred from homology"/>
<dbReference type="GO" id="GO:0070588">
    <property type="term" value="P:calcium ion transmembrane transport"/>
    <property type="evidence" value="ECO:0007669"/>
    <property type="project" value="TreeGrafter"/>
</dbReference>
<evidence type="ECO:0000256" key="10">
    <source>
        <dbReference type="SAM" id="MobiDB-lite"/>
    </source>
</evidence>
<evidence type="ECO:0000256" key="1">
    <source>
        <dbReference type="ARBA" id="ARBA00004308"/>
    </source>
</evidence>
<evidence type="ECO:0000256" key="8">
    <source>
        <dbReference type="ARBA" id="ARBA00023286"/>
    </source>
</evidence>
<dbReference type="GO" id="GO:0012505">
    <property type="term" value="C:endomembrane system"/>
    <property type="evidence" value="ECO:0007669"/>
    <property type="project" value="UniProtKB-SubCell"/>
</dbReference>
<reference evidence="12" key="1">
    <citation type="submission" date="2021-02" db="EMBL/GenBank/DDBJ databases">
        <authorList>
            <person name="Dougan E. K."/>
            <person name="Rhodes N."/>
            <person name="Thang M."/>
            <person name="Chan C."/>
        </authorList>
    </citation>
    <scope>NUCLEOTIDE SEQUENCE</scope>
</reference>
<evidence type="ECO:0000256" key="11">
    <source>
        <dbReference type="SAM" id="Phobius"/>
    </source>
</evidence>
<evidence type="ECO:0000256" key="4">
    <source>
        <dbReference type="ARBA" id="ARBA00022692"/>
    </source>
</evidence>
<sequence length="521" mass="58392">MFKAFPIFGLTYPTPKVVHIHSWRLGLLRYCVLLSIFLFVFVNQILYKGNHLRTDSLTGMSHISFHSPTVGNCDSFLGTCDTDFNSLDRLDYCKQSSRVGTGQKTCVYRDPTELGAVSGQQDSVLLPTNIRTYVQKRRCFPDASNGFYCPDGIFEYLSPDEEVQASGQAAQPWSDLFVADVERYRILLDHSAISDRGIDAESFELYGSWKNCSHKGFLSRCTLEPILCIGVKGCANHKERQEESLELLKLAAPLSSKKAISKVLNETAYKVMDATKARERAGQVRPKRHSLASRSLGFQLLEETIPSIDDPDAFTHLSERDEAEYVRDAMENNLAVSVQRGDIFPVSLLLKMAGVNLDAMPGGQNTGEGYRATGFSLVLRVHYSNNKPWVGMDVLPWTHSGDTSLHYTVQALKRSGETLSRRVVQENHKDFVSGRLLGTRVVEEDRGISIVVQQFGDIKVWDLTHMLVILTTSLTMLVVANSVMDMIALNCMENSREYKDLKYQSSESPSHSNSEELEDSK</sequence>
<evidence type="ECO:0000313" key="12">
    <source>
        <dbReference type="EMBL" id="CAE8709323.1"/>
    </source>
</evidence>
<dbReference type="PANTHER" id="PTHR10125:SF31">
    <property type="entry name" value="P2X RECEPTOR E"/>
    <property type="match status" value="1"/>
</dbReference>
<keyword evidence="8" id="KW-1071">Ligand-gated ion channel</keyword>
<gene>
    <name evidence="12" type="ORF">PGLA2088_LOCUS35394</name>
</gene>
<feature type="region of interest" description="Disordered" evidence="10">
    <location>
        <begin position="500"/>
        <end position="521"/>
    </location>
</feature>
<evidence type="ECO:0000256" key="5">
    <source>
        <dbReference type="ARBA" id="ARBA00022989"/>
    </source>
</evidence>
<keyword evidence="5 11" id="KW-1133">Transmembrane helix</keyword>
<dbReference type="PANTHER" id="PTHR10125">
    <property type="entry name" value="P2X PURINOCEPTOR"/>
    <property type="match status" value="1"/>
</dbReference>
<keyword evidence="7 11" id="KW-0472">Membrane</keyword>
<evidence type="ECO:0000256" key="6">
    <source>
        <dbReference type="ARBA" id="ARBA00023065"/>
    </source>
</evidence>
<organism evidence="12 13">
    <name type="scientific">Polarella glacialis</name>
    <name type="common">Dinoflagellate</name>
    <dbReference type="NCBI Taxonomy" id="89957"/>
    <lineage>
        <taxon>Eukaryota</taxon>
        <taxon>Sar</taxon>
        <taxon>Alveolata</taxon>
        <taxon>Dinophyceae</taxon>
        <taxon>Suessiales</taxon>
        <taxon>Suessiaceae</taxon>
        <taxon>Polarella</taxon>
    </lineage>
</organism>
<feature type="transmembrane region" description="Helical" evidence="11">
    <location>
        <begin position="27"/>
        <end position="47"/>
    </location>
</feature>
<dbReference type="GO" id="GO:0015267">
    <property type="term" value="F:channel activity"/>
    <property type="evidence" value="ECO:0007669"/>
    <property type="project" value="UniProtKB-ARBA"/>
</dbReference>
<accession>A0A813KPA7</accession>
<evidence type="ECO:0000256" key="3">
    <source>
        <dbReference type="ARBA" id="ARBA00022448"/>
    </source>
</evidence>
<evidence type="ECO:0000256" key="2">
    <source>
        <dbReference type="ARBA" id="ARBA00009848"/>
    </source>
</evidence>
<dbReference type="Proteomes" id="UP000626109">
    <property type="component" value="Unassembled WGS sequence"/>
</dbReference>
<dbReference type="GO" id="GO:0007165">
    <property type="term" value="P:signal transduction"/>
    <property type="evidence" value="ECO:0007669"/>
    <property type="project" value="UniProtKB-ARBA"/>
</dbReference>
<name>A0A813KPA7_POLGL</name>
<keyword evidence="9" id="KW-0407">Ion channel</keyword>
<comment type="similarity">
    <text evidence="2">Belongs to the P2X receptor family.</text>
</comment>
<dbReference type="GO" id="GO:0016020">
    <property type="term" value="C:membrane"/>
    <property type="evidence" value="ECO:0007669"/>
    <property type="project" value="TreeGrafter"/>
</dbReference>
<dbReference type="EMBL" id="CAJNNW010031829">
    <property type="protein sequence ID" value="CAE8709323.1"/>
    <property type="molecule type" value="Genomic_DNA"/>
</dbReference>
<keyword evidence="4 11" id="KW-0812">Transmembrane</keyword>
<comment type="subcellular location">
    <subcellularLocation>
        <location evidence="1">Endomembrane system</location>
    </subcellularLocation>
</comment>
<evidence type="ECO:0000313" key="13">
    <source>
        <dbReference type="Proteomes" id="UP000626109"/>
    </source>
</evidence>
<evidence type="ECO:0000256" key="9">
    <source>
        <dbReference type="ARBA" id="ARBA00023303"/>
    </source>
</evidence>
<keyword evidence="6" id="KW-0406">Ion transport</keyword>